<feature type="region of interest" description="Disordered" evidence="1">
    <location>
        <begin position="24"/>
        <end position="110"/>
    </location>
</feature>
<feature type="compositionally biased region" description="Acidic residues" evidence="1">
    <location>
        <begin position="47"/>
        <end position="67"/>
    </location>
</feature>
<evidence type="ECO:0000313" key="3">
    <source>
        <dbReference type="Proteomes" id="UP000245119"/>
    </source>
</evidence>
<protein>
    <submittedName>
        <fullName evidence="2">Uncharacterized protein</fullName>
    </submittedName>
</protein>
<proteinExistence type="predicted"/>
<dbReference type="EMBL" id="PZQS01000006">
    <property type="protein sequence ID" value="PVD28260.1"/>
    <property type="molecule type" value="Genomic_DNA"/>
</dbReference>
<name>A0A2T7P4C5_POMCA</name>
<dbReference type="AlphaFoldDB" id="A0A2T7P4C5"/>
<feature type="compositionally biased region" description="Polar residues" evidence="1">
    <location>
        <begin position="24"/>
        <end position="36"/>
    </location>
</feature>
<reference evidence="2 3" key="1">
    <citation type="submission" date="2018-04" db="EMBL/GenBank/DDBJ databases">
        <title>The genome of golden apple snail Pomacea canaliculata provides insight into stress tolerance and invasive adaptation.</title>
        <authorList>
            <person name="Liu C."/>
            <person name="Liu B."/>
            <person name="Ren Y."/>
            <person name="Zhang Y."/>
            <person name="Wang H."/>
            <person name="Li S."/>
            <person name="Jiang F."/>
            <person name="Yin L."/>
            <person name="Zhang G."/>
            <person name="Qian W."/>
            <person name="Fan W."/>
        </authorList>
    </citation>
    <scope>NUCLEOTIDE SEQUENCE [LARGE SCALE GENOMIC DNA]</scope>
    <source>
        <strain evidence="2">SZHN2017</strain>
        <tissue evidence="2">Muscle</tissue>
    </source>
</reference>
<gene>
    <name evidence="2" type="ORF">C0Q70_10847</name>
</gene>
<dbReference type="OrthoDB" id="6250723at2759"/>
<keyword evidence="3" id="KW-1185">Reference proteome</keyword>
<feature type="compositionally biased region" description="Basic and acidic residues" evidence="1">
    <location>
        <begin position="81"/>
        <end position="107"/>
    </location>
</feature>
<evidence type="ECO:0000313" key="2">
    <source>
        <dbReference type="EMBL" id="PVD28260.1"/>
    </source>
</evidence>
<sequence>MNELLGWYGYTDVIKSQDTAQLSLSTFQPPTASSPRQRAAGRHVDTPEAEAEDEDDNHIHDDNDDPELGAPRPDSAGSARMPRDEENDTGRLSEYRPRYRKEGGKNEEEQESVYIEKMFEY</sequence>
<comment type="caution">
    <text evidence="2">The sequence shown here is derived from an EMBL/GenBank/DDBJ whole genome shotgun (WGS) entry which is preliminary data.</text>
</comment>
<dbReference type="Proteomes" id="UP000245119">
    <property type="component" value="Linkage Group LG6"/>
</dbReference>
<organism evidence="2 3">
    <name type="scientific">Pomacea canaliculata</name>
    <name type="common">Golden apple snail</name>
    <dbReference type="NCBI Taxonomy" id="400727"/>
    <lineage>
        <taxon>Eukaryota</taxon>
        <taxon>Metazoa</taxon>
        <taxon>Spiralia</taxon>
        <taxon>Lophotrochozoa</taxon>
        <taxon>Mollusca</taxon>
        <taxon>Gastropoda</taxon>
        <taxon>Caenogastropoda</taxon>
        <taxon>Architaenioglossa</taxon>
        <taxon>Ampullarioidea</taxon>
        <taxon>Ampullariidae</taxon>
        <taxon>Pomacea</taxon>
    </lineage>
</organism>
<accession>A0A2T7P4C5</accession>
<evidence type="ECO:0000256" key="1">
    <source>
        <dbReference type="SAM" id="MobiDB-lite"/>
    </source>
</evidence>